<accession>U5E9P0</accession>
<keyword evidence="3" id="KW-1185">Reference proteome</keyword>
<sequence length="253" mass="27725">MILAVIAWMMWRSGDSAANVVAKYVALFGFSWVLMIAMGLYADPRCQRRASVRSGLADGQLATVVPGSGVYFALFQAIWICHAISAYLAAAEIAAAAWLSHWPAAVLLLLAAGTAAASAPALTVSGRLRPGGIALTPDGLVVRGWSSRTSLRWNEIAQVRCTFDQMPLLDIVGTATAHWHRHDLIPSITFRGTRKQIWMLDRPPHRSCLVLECPRLAVDRRKLYRFLAYYLETPSARAELGTHAALERWSGLG</sequence>
<gene>
    <name evidence="2" type="ORF">NCAST_33_02010</name>
</gene>
<proteinExistence type="predicted"/>
<dbReference type="AlphaFoldDB" id="U5E9P0"/>
<dbReference type="Proteomes" id="UP000017048">
    <property type="component" value="Unassembled WGS sequence"/>
</dbReference>
<evidence type="ECO:0000313" key="3">
    <source>
        <dbReference type="Proteomes" id="UP000017048"/>
    </source>
</evidence>
<reference evidence="2 3" key="1">
    <citation type="journal article" date="2014" name="BMC Genomics">
        <title>Genome based analysis of type-I polyketide synthase and nonribosomal peptide synthetase gene clusters in seven strains of five representative Nocardia species.</title>
        <authorList>
            <person name="Komaki H."/>
            <person name="Ichikawa N."/>
            <person name="Hosoyama A."/>
            <person name="Takahashi-Nakaguchi A."/>
            <person name="Matsuzawa T."/>
            <person name="Suzuki K."/>
            <person name="Fujita N."/>
            <person name="Gonoi T."/>
        </authorList>
    </citation>
    <scope>NUCLEOTIDE SEQUENCE [LARGE SCALE GENOMIC DNA]</scope>
    <source>
        <strain evidence="2 3">NBRC 15531</strain>
    </source>
</reference>
<dbReference type="EMBL" id="AB685274">
    <property type="protein sequence ID" value="BAO99008.1"/>
    <property type="molecule type" value="Genomic_DNA"/>
</dbReference>
<dbReference type="EMBL" id="BAFO02000033">
    <property type="protein sequence ID" value="GAD86822.1"/>
    <property type="molecule type" value="Genomic_DNA"/>
</dbReference>
<keyword evidence="1" id="KW-0812">Transmembrane</keyword>
<keyword evidence="1" id="KW-1133">Transmembrane helix</keyword>
<evidence type="ECO:0008006" key="4">
    <source>
        <dbReference type="Google" id="ProtNLM"/>
    </source>
</evidence>
<evidence type="ECO:0000313" key="2">
    <source>
        <dbReference type="EMBL" id="GAD86822.1"/>
    </source>
</evidence>
<dbReference type="RefSeq" id="WP_022567075.1">
    <property type="nucleotide sequence ID" value="NZ_BAFO02000033.1"/>
</dbReference>
<organism evidence="2 3">
    <name type="scientific">Nocardia asteroides NBRC 15531</name>
    <dbReference type="NCBI Taxonomy" id="1110697"/>
    <lineage>
        <taxon>Bacteria</taxon>
        <taxon>Bacillati</taxon>
        <taxon>Actinomycetota</taxon>
        <taxon>Actinomycetes</taxon>
        <taxon>Mycobacteriales</taxon>
        <taxon>Nocardiaceae</taxon>
        <taxon>Nocardia</taxon>
    </lineage>
</organism>
<keyword evidence="1" id="KW-0472">Membrane</keyword>
<dbReference type="GeneID" id="91519194"/>
<protein>
    <recommendedName>
        <fullName evidence="4">Transmembrane protein</fullName>
    </recommendedName>
</protein>
<feature type="transmembrane region" description="Helical" evidence="1">
    <location>
        <begin position="63"/>
        <end position="90"/>
    </location>
</feature>
<feature type="transmembrane region" description="Helical" evidence="1">
    <location>
        <begin position="20"/>
        <end position="42"/>
    </location>
</feature>
<dbReference type="STRING" id="1824.SAMN05444423_1011783"/>
<name>U5E9P0_NOCAS</name>
<evidence type="ECO:0000256" key="1">
    <source>
        <dbReference type="SAM" id="Phobius"/>
    </source>
</evidence>
<feature type="transmembrane region" description="Helical" evidence="1">
    <location>
        <begin position="102"/>
        <end position="122"/>
    </location>
</feature>
<dbReference type="eggNOG" id="ENOG5033GR0">
    <property type="taxonomic scope" value="Bacteria"/>
</dbReference>
<dbReference type="OrthoDB" id="3627672at2"/>